<accession>A0A482IEU7</accession>
<evidence type="ECO:0000313" key="1">
    <source>
        <dbReference type="EMBL" id="QBP06437.1"/>
    </source>
</evidence>
<dbReference type="GeneID" id="55614911"/>
<organism evidence="1 2">
    <name type="scientific">Stenotrophomonas phage YB07</name>
    <dbReference type="NCBI Taxonomy" id="2555548"/>
    <lineage>
        <taxon>Viruses</taxon>
        <taxon>Duplodnaviria</taxon>
        <taxon>Heunggongvirae</taxon>
        <taxon>Uroviricota</taxon>
        <taxon>Caudoviricetes</taxon>
        <taxon>Menderavirus</taxon>
        <taxon>Menderavirus IMESM1</taxon>
    </lineage>
</organism>
<dbReference type="Proteomes" id="UP000294655">
    <property type="component" value="Segment"/>
</dbReference>
<proteinExistence type="predicted"/>
<dbReference type="RefSeq" id="YP_009844587.1">
    <property type="nucleotide sequence ID" value="NC_048755.1"/>
</dbReference>
<dbReference type="KEGG" id="vg:55614911"/>
<sequence>MTPEDYKDGLDRAAVIQRAVGWSEESIRLYREDHEKMTEAMGGPQHLLMVGAGLAQDNSRFGVH</sequence>
<name>A0A482IEU7_9CAUD</name>
<protein>
    <submittedName>
        <fullName evidence="1">Uncharacterized protein</fullName>
    </submittedName>
</protein>
<dbReference type="EMBL" id="MK580972">
    <property type="protein sequence ID" value="QBP06437.1"/>
    <property type="molecule type" value="Genomic_DNA"/>
</dbReference>
<evidence type="ECO:0000313" key="2">
    <source>
        <dbReference type="Proteomes" id="UP000294655"/>
    </source>
</evidence>
<reference evidence="1 2" key="1">
    <citation type="submission" date="2019-02" db="EMBL/GenBank/DDBJ databases">
        <authorList>
            <person name="He Y."/>
            <person name="Shi H."/>
            <person name="Li J."/>
            <person name="Sun Y."/>
        </authorList>
    </citation>
    <scope>NUCLEOTIDE SEQUENCE [LARGE SCALE GENOMIC DNA]</scope>
</reference>